<keyword evidence="3" id="KW-1185">Reference proteome</keyword>
<protein>
    <submittedName>
        <fullName evidence="2">Uncharacterized protein</fullName>
    </submittedName>
</protein>
<evidence type="ECO:0000313" key="2">
    <source>
        <dbReference type="EMBL" id="ORY56696.1"/>
    </source>
</evidence>
<accession>A0A1Y2DC56</accession>
<comment type="caution">
    <text evidence="2">The sequence shown here is derived from an EMBL/GenBank/DDBJ whole genome shotgun (WGS) entry which is preliminary data.</text>
</comment>
<gene>
    <name evidence="2" type="ORF">BCR38DRAFT_490579</name>
</gene>
<sequence length="274" mass="31454">MSDYDYNYTYTEFTHRAVMNRIEAVREHLRAAAQAAQQTTETAAHNTTTENMELSNEEILGCPLPSPFKLRTYTEEPWDFMFHPYRRTQSVLSTKTEDLAEEEDSNIIQCSGRSIPQDKYLAIPGRRRRKYGGSLTLNTDIQRTWTLLSSPLPPPSFQSLSPSSSSSLSSFPTFAVTDPKGTTFCPEDSTLYHNHWRSPSGGHLTVDERYSPDWPRPGRSGYWQLQRTLPQKKQPGLPTVMVTSPEGEERYPDDLKYYYDDNFDDAEDEDCYSD</sequence>
<feature type="region of interest" description="Disordered" evidence="1">
    <location>
        <begin position="227"/>
        <end position="261"/>
    </location>
</feature>
<proteinExistence type="predicted"/>
<dbReference type="EMBL" id="MCFJ01000022">
    <property type="protein sequence ID" value="ORY56696.1"/>
    <property type="molecule type" value="Genomic_DNA"/>
</dbReference>
<dbReference type="AlphaFoldDB" id="A0A1Y2DC56"/>
<dbReference type="RefSeq" id="XP_040710275.1">
    <property type="nucleotide sequence ID" value="XM_040864538.1"/>
</dbReference>
<evidence type="ECO:0000256" key="1">
    <source>
        <dbReference type="SAM" id="MobiDB-lite"/>
    </source>
</evidence>
<evidence type="ECO:0000313" key="3">
    <source>
        <dbReference type="Proteomes" id="UP000193689"/>
    </source>
</evidence>
<reference evidence="2 3" key="1">
    <citation type="submission" date="2016-07" db="EMBL/GenBank/DDBJ databases">
        <title>Pervasive Adenine N6-methylation of Active Genes in Fungi.</title>
        <authorList>
            <consortium name="DOE Joint Genome Institute"/>
            <person name="Mondo S.J."/>
            <person name="Dannebaum R.O."/>
            <person name="Kuo R.C."/>
            <person name="Labutti K."/>
            <person name="Haridas S."/>
            <person name="Kuo A."/>
            <person name="Salamov A."/>
            <person name="Ahrendt S.R."/>
            <person name="Lipzen A."/>
            <person name="Sullivan W."/>
            <person name="Andreopoulos W.B."/>
            <person name="Clum A."/>
            <person name="Lindquist E."/>
            <person name="Daum C."/>
            <person name="Ramamoorthy G.K."/>
            <person name="Gryganskyi A."/>
            <person name="Culley D."/>
            <person name="Magnuson J.K."/>
            <person name="James T.Y."/>
            <person name="O'Malley M.A."/>
            <person name="Stajich J.E."/>
            <person name="Spatafora J.W."/>
            <person name="Visel A."/>
            <person name="Grigoriev I.V."/>
        </authorList>
    </citation>
    <scope>NUCLEOTIDE SEQUENCE [LARGE SCALE GENOMIC DNA]</scope>
    <source>
        <strain evidence="2 3">CBS 129021</strain>
    </source>
</reference>
<organism evidence="2 3">
    <name type="scientific">Pseudomassariella vexata</name>
    <dbReference type="NCBI Taxonomy" id="1141098"/>
    <lineage>
        <taxon>Eukaryota</taxon>
        <taxon>Fungi</taxon>
        <taxon>Dikarya</taxon>
        <taxon>Ascomycota</taxon>
        <taxon>Pezizomycotina</taxon>
        <taxon>Sordariomycetes</taxon>
        <taxon>Xylariomycetidae</taxon>
        <taxon>Amphisphaeriales</taxon>
        <taxon>Pseudomassariaceae</taxon>
        <taxon>Pseudomassariella</taxon>
    </lineage>
</organism>
<feature type="compositionally biased region" description="Basic and acidic residues" evidence="1">
    <location>
        <begin position="247"/>
        <end position="259"/>
    </location>
</feature>
<dbReference type="GeneID" id="63780750"/>
<dbReference type="InParanoid" id="A0A1Y2DC56"/>
<dbReference type="Proteomes" id="UP000193689">
    <property type="component" value="Unassembled WGS sequence"/>
</dbReference>
<name>A0A1Y2DC56_9PEZI</name>